<evidence type="ECO:0000313" key="3">
    <source>
        <dbReference type="Proteomes" id="UP000015102"/>
    </source>
</evidence>
<dbReference type="EnsemblMetazoa" id="MESCA010785-RA">
    <property type="protein sequence ID" value="MESCA010785-PA"/>
    <property type="gene ID" value="MESCA010785"/>
</dbReference>
<proteinExistence type="predicted"/>
<dbReference type="AlphaFoldDB" id="T1H3F9"/>
<dbReference type="EMBL" id="CAQQ02158067">
    <property type="status" value="NOT_ANNOTATED_CDS"/>
    <property type="molecule type" value="Genomic_DNA"/>
</dbReference>
<evidence type="ECO:0000256" key="1">
    <source>
        <dbReference type="SAM" id="SignalP"/>
    </source>
</evidence>
<sequence length="71" mass="8027">MNFKVMQILVALFAVLFSQSSACTKNKEFCTLDSQCCSNYCHYDYENSQPNACTPPPEGLCFNGSIWLRCD</sequence>
<feature type="signal peptide" evidence="1">
    <location>
        <begin position="1"/>
        <end position="22"/>
    </location>
</feature>
<dbReference type="HOGENOM" id="CLU_2742957_0_0_1"/>
<accession>T1H3F9</accession>
<name>T1H3F9_MEGSC</name>
<evidence type="ECO:0000313" key="2">
    <source>
        <dbReference type="EnsemblMetazoa" id="MESCA010785-PA"/>
    </source>
</evidence>
<keyword evidence="3" id="KW-1185">Reference proteome</keyword>
<keyword evidence="1" id="KW-0732">Signal</keyword>
<protein>
    <submittedName>
        <fullName evidence="2">Uncharacterized protein</fullName>
    </submittedName>
</protein>
<reference evidence="3" key="1">
    <citation type="submission" date="2013-02" db="EMBL/GenBank/DDBJ databases">
        <authorList>
            <person name="Hughes D."/>
        </authorList>
    </citation>
    <scope>NUCLEOTIDE SEQUENCE</scope>
    <source>
        <strain>Durham</strain>
        <strain evidence="3">NC isolate 2 -- Noor lab</strain>
    </source>
</reference>
<dbReference type="Proteomes" id="UP000015102">
    <property type="component" value="Unassembled WGS sequence"/>
</dbReference>
<reference evidence="2" key="2">
    <citation type="submission" date="2015-06" db="UniProtKB">
        <authorList>
            <consortium name="EnsemblMetazoa"/>
        </authorList>
    </citation>
    <scope>IDENTIFICATION</scope>
</reference>
<organism evidence="2 3">
    <name type="scientific">Megaselia scalaris</name>
    <name type="common">Humpbacked fly</name>
    <name type="synonym">Phora scalaris</name>
    <dbReference type="NCBI Taxonomy" id="36166"/>
    <lineage>
        <taxon>Eukaryota</taxon>
        <taxon>Metazoa</taxon>
        <taxon>Ecdysozoa</taxon>
        <taxon>Arthropoda</taxon>
        <taxon>Hexapoda</taxon>
        <taxon>Insecta</taxon>
        <taxon>Pterygota</taxon>
        <taxon>Neoptera</taxon>
        <taxon>Endopterygota</taxon>
        <taxon>Diptera</taxon>
        <taxon>Brachycera</taxon>
        <taxon>Muscomorpha</taxon>
        <taxon>Platypezoidea</taxon>
        <taxon>Phoridae</taxon>
        <taxon>Megaseliini</taxon>
        <taxon>Megaselia</taxon>
    </lineage>
</organism>
<feature type="chain" id="PRO_5004577342" evidence="1">
    <location>
        <begin position="23"/>
        <end position="71"/>
    </location>
</feature>